<evidence type="ECO:0000313" key="2">
    <source>
        <dbReference type="Proteomes" id="UP000679779"/>
    </source>
</evidence>
<organism evidence="1 2">
    <name type="scientific">Paenibacillus albilobatus</name>
    <dbReference type="NCBI Taxonomy" id="2716884"/>
    <lineage>
        <taxon>Bacteria</taxon>
        <taxon>Bacillati</taxon>
        <taxon>Bacillota</taxon>
        <taxon>Bacilli</taxon>
        <taxon>Bacillales</taxon>
        <taxon>Paenibacillaceae</taxon>
        <taxon>Paenibacillus</taxon>
    </lineage>
</organism>
<dbReference type="RefSeq" id="WP_160042752.1">
    <property type="nucleotide sequence ID" value="NZ_BORQ01000003.1"/>
</dbReference>
<name>A0A919XJG3_9BACL</name>
<sequence>MPYTVVLAVSEPEYLEPLLHYVHASEYGSKLRMVGFTKPEAFLAYMNGENRPDLVVGDRELLSPWLEGGGICSWRVLGLSGGTPQEVAKYQPLPALCEDMLQACFREKARPGSTVQKGEGAVTIGFVSAVGGSGKTTAAANMAKQLGGLGLSVFYLNLEAMNSSAVFSRPDRKAEDAQGLPRLLYEMKAAQETKSVEAVPIGPFAVSHPAMKCDWFEPVLNRNEILQLSKTDVLGLIERIACAGGYDVVIADTDTGMNERTAAVIEGCGHLIWMLLDDRIHMYKSGEQLAFLERSDPEAFDAAMGKSRFIVNRFVGSLANTPPGIIREIDGVLPYIPSWKQNHNEELLLSSPIFQRDILKLCRALLGEDLVKGNGVKAYG</sequence>
<gene>
    <name evidence="1" type="ORF">J2TS6_30080</name>
</gene>
<evidence type="ECO:0008006" key="3">
    <source>
        <dbReference type="Google" id="ProtNLM"/>
    </source>
</evidence>
<accession>A0A919XJG3</accession>
<evidence type="ECO:0000313" key="1">
    <source>
        <dbReference type="EMBL" id="GIO31867.1"/>
    </source>
</evidence>
<dbReference type="EMBL" id="BORQ01000003">
    <property type="protein sequence ID" value="GIO31867.1"/>
    <property type="molecule type" value="Genomic_DNA"/>
</dbReference>
<comment type="caution">
    <text evidence="1">The sequence shown here is derived from an EMBL/GenBank/DDBJ whole genome shotgun (WGS) entry which is preliminary data.</text>
</comment>
<keyword evidence="2" id="KW-1185">Reference proteome</keyword>
<reference evidence="1" key="1">
    <citation type="submission" date="2021-03" db="EMBL/GenBank/DDBJ databases">
        <title>Antimicrobial resistance genes in bacteria isolated from Japanese honey, and their potential for conferring macrolide and lincosamide resistance in the American foulbrood pathogen Paenibacillus larvae.</title>
        <authorList>
            <person name="Okamoto M."/>
            <person name="Kumagai M."/>
            <person name="Kanamori H."/>
            <person name="Takamatsu D."/>
        </authorList>
    </citation>
    <scope>NUCLEOTIDE SEQUENCE</scope>
    <source>
        <strain evidence="1">J2TS6</strain>
    </source>
</reference>
<dbReference type="AlphaFoldDB" id="A0A919XJG3"/>
<dbReference type="Gene3D" id="3.40.50.300">
    <property type="entry name" value="P-loop containing nucleotide triphosphate hydrolases"/>
    <property type="match status" value="1"/>
</dbReference>
<protein>
    <recommendedName>
        <fullName evidence="3">CobQ/CobB/MinD/ParA nucleotide binding domain-containing protein</fullName>
    </recommendedName>
</protein>
<proteinExistence type="predicted"/>
<dbReference type="Gene3D" id="3.40.50.10850">
    <property type="entry name" value="Ntrc-like two-domain protein"/>
    <property type="match status" value="1"/>
</dbReference>
<dbReference type="InterPro" id="IPR027417">
    <property type="entry name" value="P-loop_NTPase"/>
</dbReference>
<dbReference type="SUPFAM" id="SSF52540">
    <property type="entry name" value="P-loop containing nucleoside triphosphate hydrolases"/>
    <property type="match status" value="1"/>
</dbReference>
<dbReference type="Proteomes" id="UP000679779">
    <property type="component" value="Unassembled WGS sequence"/>
</dbReference>